<evidence type="ECO:0000313" key="1">
    <source>
        <dbReference type="EMBL" id="JAH34833.1"/>
    </source>
</evidence>
<accession>A0A0E9S2U4</accession>
<sequence>MYVQYMLYEAVSIGMKLVSHFERVAT</sequence>
<reference evidence="1" key="1">
    <citation type="submission" date="2014-11" db="EMBL/GenBank/DDBJ databases">
        <authorList>
            <person name="Amaro Gonzalez C."/>
        </authorList>
    </citation>
    <scope>NUCLEOTIDE SEQUENCE</scope>
</reference>
<dbReference type="EMBL" id="GBXM01073744">
    <property type="protein sequence ID" value="JAH34833.1"/>
    <property type="molecule type" value="Transcribed_RNA"/>
</dbReference>
<proteinExistence type="predicted"/>
<dbReference type="AlphaFoldDB" id="A0A0E9S2U4"/>
<name>A0A0E9S2U4_ANGAN</name>
<organism evidence="1">
    <name type="scientific">Anguilla anguilla</name>
    <name type="common">European freshwater eel</name>
    <name type="synonym">Muraena anguilla</name>
    <dbReference type="NCBI Taxonomy" id="7936"/>
    <lineage>
        <taxon>Eukaryota</taxon>
        <taxon>Metazoa</taxon>
        <taxon>Chordata</taxon>
        <taxon>Craniata</taxon>
        <taxon>Vertebrata</taxon>
        <taxon>Euteleostomi</taxon>
        <taxon>Actinopterygii</taxon>
        <taxon>Neopterygii</taxon>
        <taxon>Teleostei</taxon>
        <taxon>Anguilliformes</taxon>
        <taxon>Anguillidae</taxon>
        <taxon>Anguilla</taxon>
    </lineage>
</organism>
<protein>
    <submittedName>
        <fullName evidence="1">Uncharacterized protein</fullName>
    </submittedName>
</protein>
<reference evidence="1" key="2">
    <citation type="journal article" date="2015" name="Fish Shellfish Immunol.">
        <title>Early steps in the European eel (Anguilla anguilla)-Vibrio vulnificus interaction in the gills: Role of the RtxA13 toxin.</title>
        <authorList>
            <person name="Callol A."/>
            <person name="Pajuelo D."/>
            <person name="Ebbesson L."/>
            <person name="Teles M."/>
            <person name="MacKenzie S."/>
            <person name="Amaro C."/>
        </authorList>
    </citation>
    <scope>NUCLEOTIDE SEQUENCE</scope>
</reference>